<reference evidence="3 4" key="1">
    <citation type="submission" date="2019-11" db="EMBL/GenBank/DDBJ databases">
        <title>Type strains purchased from KCTC, JCM and DSMZ.</title>
        <authorList>
            <person name="Lu H."/>
        </authorList>
    </citation>
    <scope>NUCLEOTIDE SEQUENCE [LARGE SCALE GENOMIC DNA]</scope>
    <source>
        <strain evidence="3 4">JCM 31587</strain>
    </source>
</reference>
<dbReference type="OrthoDB" id="8526020at2"/>
<dbReference type="EMBL" id="WNKX01000002">
    <property type="protein sequence ID" value="MTW09502.1"/>
    <property type="molecule type" value="Genomic_DNA"/>
</dbReference>
<evidence type="ECO:0000313" key="3">
    <source>
        <dbReference type="EMBL" id="MTW09502.1"/>
    </source>
</evidence>
<dbReference type="Pfam" id="PF11306">
    <property type="entry name" value="DUF3108"/>
    <property type="match status" value="1"/>
</dbReference>
<evidence type="ECO:0000313" key="4">
    <source>
        <dbReference type="Proteomes" id="UP000472320"/>
    </source>
</evidence>
<feature type="compositionally biased region" description="Pro residues" evidence="1">
    <location>
        <begin position="85"/>
        <end position="94"/>
    </location>
</feature>
<evidence type="ECO:0000256" key="1">
    <source>
        <dbReference type="SAM" id="MobiDB-lite"/>
    </source>
</evidence>
<accession>A0A6L6QAQ2</accession>
<feature type="compositionally biased region" description="Pro residues" evidence="1">
    <location>
        <begin position="56"/>
        <end position="72"/>
    </location>
</feature>
<feature type="compositionally biased region" description="Low complexity" evidence="1">
    <location>
        <begin position="98"/>
        <end position="133"/>
    </location>
</feature>
<sequence length="366" mass="39531">MTIVTFPRHRRRVVAICAATVALHFVTINWVSGRIGASEREHDEEKDIIKAELRLAPPPAPPEVKPAEAPPKPKPKPKPRKAPKPPEPAPPPPDTAVAETGAGEPAPAAPAEPETPAAASQADAAPAPAAVESPQPPPAAPAETQAKWKVALPPSAKLELDVKRKDADGTKWSGSASIVWQQDGASYKVTQEAGVTIVFARVNLMQVSSEGTINESGIAPTTFNEKRRNRSATATHFNQQEQKITFSASERTIPLAPGAQDRATVVFQLAAIGRADVNQYGKEMDILVGEDRDAVVYRFQLVGEDELETEMGKLVTWHLTRPPKPGSYNSRLDFWIAPSLDWYPVQIRVTEGNGSVTTQTVTRISK</sequence>
<feature type="transmembrane region" description="Helical" evidence="2">
    <location>
        <begin position="12"/>
        <end position="31"/>
    </location>
</feature>
<dbReference type="Proteomes" id="UP000472320">
    <property type="component" value="Unassembled WGS sequence"/>
</dbReference>
<proteinExistence type="predicted"/>
<dbReference type="AlphaFoldDB" id="A0A6L6QAQ2"/>
<evidence type="ECO:0000256" key="2">
    <source>
        <dbReference type="SAM" id="Phobius"/>
    </source>
</evidence>
<organism evidence="3 4">
    <name type="scientific">Massilia eburnea</name>
    <dbReference type="NCBI Taxonomy" id="1776165"/>
    <lineage>
        <taxon>Bacteria</taxon>
        <taxon>Pseudomonadati</taxon>
        <taxon>Pseudomonadota</taxon>
        <taxon>Betaproteobacteria</taxon>
        <taxon>Burkholderiales</taxon>
        <taxon>Oxalobacteraceae</taxon>
        <taxon>Telluria group</taxon>
        <taxon>Massilia</taxon>
    </lineage>
</organism>
<keyword evidence="4" id="KW-1185">Reference proteome</keyword>
<feature type="region of interest" description="Disordered" evidence="1">
    <location>
        <begin position="51"/>
        <end position="146"/>
    </location>
</feature>
<keyword evidence="2" id="KW-1133">Transmembrane helix</keyword>
<dbReference type="InterPro" id="IPR021457">
    <property type="entry name" value="DUF3108"/>
</dbReference>
<dbReference type="RefSeq" id="WP_155452493.1">
    <property type="nucleotide sequence ID" value="NZ_WNKX01000002.1"/>
</dbReference>
<name>A0A6L6QAQ2_9BURK</name>
<gene>
    <name evidence="3" type="ORF">GM658_02725</name>
</gene>
<feature type="compositionally biased region" description="Basic residues" evidence="1">
    <location>
        <begin position="73"/>
        <end position="83"/>
    </location>
</feature>
<keyword evidence="2" id="KW-0472">Membrane</keyword>
<protein>
    <submittedName>
        <fullName evidence="3">DUF3108 domain-containing protein</fullName>
    </submittedName>
</protein>
<keyword evidence="2" id="KW-0812">Transmembrane</keyword>
<comment type="caution">
    <text evidence="3">The sequence shown here is derived from an EMBL/GenBank/DDBJ whole genome shotgun (WGS) entry which is preliminary data.</text>
</comment>